<dbReference type="HAMAP" id="MF_01074">
    <property type="entry name" value="LarC"/>
    <property type="match status" value="1"/>
</dbReference>
<evidence type="ECO:0000256" key="2">
    <source>
        <dbReference type="HAMAP-Rule" id="MF_01074"/>
    </source>
</evidence>
<evidence type="ECO:0000256" key="1">
    <source>
        <dbReference type="ARBA" id="ARBA00022596"/>
    </source>
</evidence>
<evidence type="ECO:0000313" key="4">
    <source>
        <dbReference type="EMBL" id="MCB8889214.1"/>
    </source>
</evidence>
<dbReference type="Gene3D" id="3.30.70.1380">
    <property type="entry name" value="Transcriptional regulatory protein pf0864 domain like"/>
    <property type="match status" value="1"/>
</dbReference>
<dbReference type="Pfam" id="PF01969">
    <property type="entry name" value="Ni_insertion"/>
    <property type="match status" value="1"/>
</dbReference>
<dbReference type="Gene3D" id="3.10.20.300">
    <property type="entry name" value="mk0293 like domain"/>
    <property type="match status" value="1"/>
</dbReference>
<dbReference type="NCBIfam" id="TIGR00299">
    <property type="entry name" value="nickel pincer cofactor biosynthesis protein LarC"/>
    <property type="match status" value="1"/>
</dbReference>
<reference evidence="4 5" key="1">
    <citation type="journal article" date="2021" name="Sci. Rep.">
        <title>Genome analysis of a halophilic bacterium Halomonas malpeensis YU-PRIM-29(T) reveals its exopolysaccharide and pigment producing capabilities.</title>
        <authorList>
            <person name="Athmika"/>
            <person name="Ghate S.D."/>
            <person name="Arun A.B."/>
            <person name="Rao S.S."/>
            <person name="Kumar S.T.A."/>
            <person name="Kandiyil M.K."/>
            <person name="Saptami K."/>
            <person name="Rekha P.D."/>
        </authorList>
    </citation>
    <scope>NUCLEOTIDE SEQUENCE [LARGE SCALE GENOMIC DNA]</scope>
    <source>
        <strain evidence="5">prim 29</strain>
    </source>
</reference>
<name>A0ABS8DSE9_9GAMM</name>
<organism evidence="4 5">
    <name type="scientific">Vreelandella malpeensis</name>
    <dbReference type="NCBI Taxonomy" id="1172368"/>
    <lineage>
        <taxon>Bacteria</taxon>
        <taxon>Pseudomonadati</taxon>
        <taxon>Pseudomonadota</taxon>
        <taxon>Gammaproteobacteria</taxon>
        <taxon>Oceanospirillales</taxon>
        <taxon>Halomonadaceae</taxon>
        <taxon>Vreelandella</taxon>
    </lineage>
</organism>
<comment type="caution">
    <text evidence="4">The sequence shown here is derived from an EMBL/GenBank/DDBJ whole genome shotgun (WGS) entry which is preliminary data.</text>
</comment>
<keyword evidence="1 2" id="KW-0533">Nickel</keyword>
<dbReference type="InterPro" id="IPR002822">
    <property type="entry name" value="Ni_insertion"/>
</dbReference>
<keyword evidence="5" id="KW-1185">Reference proteome</keyword>
<feature type="compositionally biased region" description="Basic and acidic residues" evidence="3">
    <location>
        <begin position="81"/>
        <end position="105"/>
    </location>
</feature>
<evidence type="ECO:0000313" key="5">
    <source>
        <dbReference type="Proteomes" id="UP001319882"/>
    </source>
</evidence>
<accession>A0ABS8DSE9</accession>
<dbReference type="Proteomes" id="UP001319882">
    <property type="component" value="Unassembled WGS sequence"/>
</dbReference>
<comment type="similarity">
    <text evidence="2">Belongs to the LarC family.</text>
</comment>
<dbReference type="PANTHER" id="PTHR36566:SF1">
    <property type="entry name" value="PYRIDINIUM-3,5-BISTHIOCARBOXYLIC ACID MONONUCLEOTIDE NICKEL INSERTION PROTEIN"/>
    <property type="match status" value="1"/>
</dbReference>
<protein>
    <recommendedName>
        <fullName evidence="2">Putative nickel insertion protein</fullName>
    </recommendedName>
</protein>
<dbReference type="PANTHER" id="PTHR36566">
    <property type="entry name" value="NICKEL INSERTION PROTEIN-RELATED"/>
    <property type="match status" value="1"/>
</dbReference>
<sequence>MTPTLHIDCTFGIAGDMLLAALVDLGADLDAIAVELRKLPLDDFSLSTQNVMRCAIRARLLNITLAHALEPAPEGLAQYHTTHEHSHTHSHSHSHDHSHGHDHWHPQRPAGEILAMLAASHLPPRVKQRATAIFSAIAEAEGRIHDLPPQAVHLHEVGAMDSIIDIIGVCLALEALDIATITATPVPVGHGVVSMAHGNFPIPAPATLELLKGIPLSSFSAQGELTTPTGAALLKVLVERFTPAPQGTPLAIGYGAGNREFAHPNVLRAVRLAPPEEEDAAREHIAILECQLDDTTGEQLGFALETLLAEGALDVFHTPISMKKSRPGVLVSVLATPERADALEHCLLKTLPTFGVRRSAASRRILVRHFEEVTTELGTANVKLGYLNGHLVRVSAEYEDVARLARAHGRSIDQVQRLVLNAWEQTRSTRQP</sequence>
<evidence type="ECO:0000256" key="3">
    <source>
        <dbReference type="SAM" id="MobiDB-lite"/>
    </source>
</evidence>
<gene>
    <name evidence="4" type="primary">larC</name>
    <name evidence="4" type="ORF">GEV37_08835</name>
</gene>
<dbReference type="EMBL" id="WHVL01000003">
    <property type="protein sequence ID" value="MCB8889214.1"/>
    <property type="molecule type" value="Genomic_DNA"/>
</dbReference>
<dbReference type="RefSeq" id="WP_227389884.1">
    <property type="nucleotide sequence ID" value="NZ_JBHSCJ010000004.1"/>
</dbReference>
<keyword evidence="2" id="KW-0456">Lyase</keyword>
<proteinExistence type="inferred from homology"/>
<feature type="region of interest" description="Disordered" evidence="3">
    <location>
        <begin position="81"/>
        <end position="106"/>
    </location>
</feature>